<dbReference type="OMA" id="MCGQLNN"/>
<name>A0A1G4MA56_LACFM</name>
<feature type="compositionally biased region" description="Basic residues" evidence="1">
    <location>
        <begin position="135"/>
        <end position="151"/>
    </location>
</feature>
<dbReference type="GO" id="GO:0031146">
    <property type="term" value="P:SCF-dependent proteasomal ubiquitin-dependent protein catabolic process"/>
    <property type="evidence" value="ECO:0007669"/>
    <property type="project" value="TreeGrafter"/>
</dbReference>
<feature type="compositionally biased region" description="Basic and acidic residues" evidence="1">
    <location>
        <begin position="46"/>
        <end position="65"/>
    </location>
</feature>
<dbReference type="PANTHER" id="PTHR13318:SF247">
    <property type="entry name" value="GH16156P"/>
    <property type="match status" value="1"/>
</dbReference>
<evidence type="ECO:0000313" key="2">
    <source>
        <dbReference type="EMBL" id="SCW00753.1"/>
    </source>
</evidence>
<dbReference type="InterPro" id="IPR006553">
    <property type="entry name" value="Leu-rich_rpt_Cys-con_subtyp"/>
</dbReference>
<gene>
    <name evidence="2" type="ORF">LAFE_0C11232G</name>
</gene>
<keyword evidence="3" id="KW-1185">Reference proteome</keyword>
<feature type="compositionally biased region" description="Polar residues" evidence="1">
    <location>
        <begin position="112"/>
        <end position="122"/>
    </location>
</feature>
<dbReference type="PANTHER" id="PTHR13318">
    <property type="entry name" value="PARTNER OF PAIRED, ISOFORM B-RELATED"/>
    <property type="match status" value="1"/>
</dbReference>
<dbReference type="InterPro" id="IPR032675">
    <property type="entry name" value="LRR_dom_sf"/>
</dbReference>
<dbReference type="AlphaFoldDB" id="A0A1G4MA56"/>
<protein>
    <submittedName>
        <fullName evidence="2">LAFE_0C11232g1_1</fullName>
    </submittedName>
</protein>
<organism evidence="2 3">
    <name type="scientific">Lachancea fermentati</name>
    <name type="common">Zygosaccharomyces fermentati</name>
    <dbReference type="NCBI Taxonomy" id="4955"/>
    <lineage>
        <taxon>Eukaryota</taxon>
        <taxon>Fungi</taxon>
        <taxon>Dikarya</taxon>
        <taxon>Ascomycota</taxon>
        <taxon>Saccharomycotina</taxon>
        <taxon>Saccharomycetes</taxon>
        <taxon>Saccharomycetales</taxon>
        <taxon>Saccharomycetaceae</taxon>
        <taxon>Lachancea</taxon>
    </lineage>
</organism>
<accession>A0A1G4MA56</accession>
<dbReference type="OrthoDB" id="1924287at2759"/>
<feature type="region of interest" description="Disordered" evidence="1">
    <location>
        <begin position="1"/>
        <end position="26"/>
    </location>
</feature>
<evidence type="ECO:0000313" key="3">
    <source>
        <dbReference type="Proteomes" id="UP000190831"/>
    </source>
</evidence>
<proteinExistence type="predicted"/>
<sequence>MSKRRRKTANNDTSEDNSVRGPNSALTQFLREQGISADSIRKRWLKSKEAESQGALESEKFKKEDEAEQELAVLPSLEDSETESDPDPNGRGGRLKRLGYSDDSDEEEYESNGKSRTVSTTPGPIDNGIDEEARLKRRKQQLQQRKRKKKRATELLDRKVRRISTLQDICINKISDNISKLQNENSTGDDSISSNIRESLGGISLENLNKLARTLSKNRALNDHTLQLFLRTQLRSLSFHDCSKISYEGYKLLAIFAPHLTQLSLQMCGQLNNESLLYIAEKLPNLKELYLDGPFLINEETWNCFFEKMKGRLQAFHVSNTHRFDDHCLGSLLRNCGSSLRSLMLSRLDAVTDYSLLPQYLTNSEFECLNLQYPHKEDYINDEVIINILSQVGGSLKKLNLNGCVGLTDATIINGISTFLPKSSGISVLESLELEELAQVTTDGLVFLFSQVQMPNLTHCSLKRCLQVGDMAITEFFLNEASGRLESLNLNSLKTLTKDSFKIMSCPLLRRLDLGFVRCIDDEAINLICLQNPSLKIIEVFGDNMVTGSAQIRSGVAVIGRQSDSI</sequence>
<dbReference type="Proteomes" id="UP000190831">
    <property type="component" value="Chromosome C"/>
</dbReference>
<feature type="region of interest" description="Disordered" evidence="1">
    <location>
        <begin position="44"/>
        <end position="153"/>
    </location>
</feature>
<dbReference type="SMART" id="SM00367">
    <property type="entry name" value="LRR_CC"/>
    <property type="match status" value="6"/>
</dbReference>
<dbReference type="EMBL" id="LT598485">
    <property type="protein sequence ID" value="SCW00753.1"/>
    <property type="molecule type" value="Genomic_DNA"/>
</dbReference>
<dbReference type="SUPFAM" id="SSF52047">
    <property type="entry name" value="RNI-like"/>
    <property type="match status" value="1"/>
</dbReference>
<dbReference type="STRING" id="4955.A0A1G4MA56"/>
<dbReference type="Gene3D" id="3.80.10.10">
    <property type="entry name" value="Ribonuclease Inhibitor"/>
    <property type="match status" value="2"/>
</dbReference>
<dbReference type="GO" id="GO:0019005">
    <property type="term" value="C:SCF ubiquitin ligase complex"/>
    <property type="evidence" value="ECO:0007669"/>
    <property type="project" value="TreeGrafter"/>
</dbReference>
<evidence type="ECO:0000256" key="1">
    <source>
        <dbReference type="SAM" id="MobiDB-lite"/>
    </source>
</evidence>
<reference evidence="2 3" key="1">
    <citation type="submission" date="2016-03" db="EMBL/GenBank/DDBJ databases">
        <authorList>
            <person name="Devillers H."/>
        </authorList>
    </citation>
    <scope>NUCLEOTIDE SEQUENCE [LARGE SCALE GENOMIC DNA]</scope>
    <source>
        <strain evidence="2">CBS 6772</strain>
    </source>
</reference>